<dbReference type="EMBL" id="BNBE01000002">
    <property type="protein sequence ID" value="GHG08231.1"/>
    <property type="molecule type" value="Genomic_DNA"/>
</dbReference>
<evidence type="ECO:0000313" key="3">
    <source>
        <dbReference type="Proteomes" id="UP000632849"/>
    </source>
</evidence>
<sequence>MNGSVRPGASWAEFGHGLRSWRRRSGLTQRQLGLAVGYHHSQISRLEAGLREPPPGLVHRLDAALGAGGELAALADPCGPAPGPARGPRGLPTGPDLFAVPPGTETGDARAAWDGMPWPAALPAEGLACPLHGCSGCATPDRDAAADLLARLTAPAPRDVELASVETELLHALTGFLACVIRGALHLTALDGTATTERLLRATVRWADAVDATGRAPYGQLRIAAQYAQVAGRLRMRRGQSSVGMAWFGHGLRWADAAHDTPARATLLSDICALVRLDDDPGPTLGYAEAIGAVDTRRRWIATLSHLYQARGHALRHDADACRRHIASARRAFARLGRDDALEAPWLTGAEGEMRVESAVGGALRDLAAATGDRTTARRAVEAVARSRARLSPLMRDTHLLLTLRLADGWACAGDPEAAVALVSPVLGEAAGTDELLVRAELGGLHARLVRDWPDVPRVAEYRERLLDLGVRGAGRGLPEFASPARHVRTR</sequence>
<evidence type="ECO:0000259" key="1">
    <source>
        <dbReference type="PROSITE" id="PS50943"/>
    </source>
</evidence>
<gene>
    <name evidence="2" type="ORF">GCM10017667_45100</name>
</gene>
<proteinExistence type="predicted"/>
<dbReference type="PROSITE" id="PS50943">
    <property type="entry name" value="HTH_CROC1"/>
    <property type="match status" value="1"/>
</dbReference>
<dbReference type="Proteomes" id="UP000632849">
    <property type="component" value="Unassembled WGS sequence"/>
</dbReference>
<evidence type="ECO:0000313" key="2">
    <source>
        <dbReference type="EMBL" id="GHG08231.1"/>
    </source>
</evidence>
<dbReference type="InterPro" id="IPR001387">
    <property type="entry name" value="Cro/C1-type_HTH"/>
</dbReference>
<reference evidence="2" key="1">
    <citation type="journal article" date="2014" name="Int. J. Syst. Evol. Microbiol.">
        <title>Complete genome sequence of Corynebacterium casei LMG S-19264T (=DSM 44701T), isolated from a smear-ripened cheese.</title>
        <authorList>
            <consortium name="US DOE Joint Genome Institute (JGI-PGF)"/>
            <person name="Walter F."/>
            <person name="Albersmeier A."/>
            <person name="Kalinowski J."/>
            <person name="Ruckert C."/>
        </authorList>
    </citation>
    <scope>NUCLEOTIDE SEQUENCE</scope>
    <source>
        <strain evidence="2">JCM 4122</strain>
    </source>
</reference>
<dbReference type="SUPFAM" id="SSF47413">
    <property type="entry name" value="lambda repressor-like DNA-binding domains"/>
    <property type="match status" value="1"/>
</dbReference>
<dbReference type="Pfam" id="PF13560">
    <property type="entry name" value="HTH_31"/>
    <property type="match status" value="1"/>
</dbReference>
<organism evidence="2 3">
    <name type="scientific">Streptomyces filamentosus</name>
    <name type="common">Streptomyces roseosporus</name>
    <dbReference type="NCBI Taxonomy" id="67294"/>
    <lineage>
        <taxon>Bacteria</taxon>
        <taxon>Bacillati</taxon>
        <taxon>Actinomycetota</taxon>
        <taxon>Actinomycetes</taxon>
        <taxon>Kitasatosporales</taxon>
        <taxon>Streptomycetaceae</taxon>
        <taxon>Streptomyces</taxon>
    </lineage>
</organism>
<dbReference type="RefSeq" id="WP_190042753.1">
    <property type="nucleotide sequence ID" value="NZ_BNBE01000002.1"/>
</dbReference>
<dbReference type="CDD" id="cd00093">
    <property type="entry name" value="HTH_XRE"/>
    <property type="match status" value="1"/>
</dbReference>
<dbReference type="SMART" id="SM00530">
    <property type="entry name" value="HTH_XRE"/>
    <property type="match status" value="1"/>
</dbReference>
<dbReference type="InterPro" id="IPR010982">
    <property type="entry name" value="Lambda_DNA-bd_dom_sf"/>
</dbReference>
<accession>A0A919BRK6</accession>
<keyword evidence="3" id="KW-1185">Reference proteome</keyword>
<reference evidence="2" key="2">
    <citation type="submission" date="2020-09" db="EMBL/GenBank/DDBJ databases">
        <authorList>
            <person name="Sun Q."/>
            <person name="Ohkuma M."/>
        </authorList>
    </citation>
    <scope>NUCLEOTIDE SEQUENCE</scope>
    <source>
        <strain evidence="2">JCM 4122</strain>
    </source>
</reference>
<comment type="caution">
    <text evidence="2">The sequence shown here is derived from an EMBL/GenBank/DDBJ whole genome shotgun (WGS) entry which is preliminary data.</text>
</comment>
<dbReference type="Gene3D" id="1.10.260.40">
    <property type="entry name" value="lambda repressor-like DNA-binding domains"/>
    <property type="match status" value="1"/>
</dbReference>
<protein>
    <submittedName>
        <fullName evidence="2">Transcriptional regulator</fullName>
    </submittedName>
</protein>
<dbReference type="GO" id="GO:0003677">
    <property type="term" value="F:DNA binding"/>
    <property type="evidence" value="ECO:0007669"/>
    <property type="project" value="InterPro"/>
</dbReference>
<dbReference type="AlphaFoldDB" id="A0A919BRK6"/>
<name>A0A919BRK6_STRFL</name>
<feature type="domain" description="HTH cro/C1-type" evidence="1">
    <location>
        <begin position="18"/>
        <end position="71"/>
    </location>
</feature>